<dbReference type="GeneID" id="113718981"/>
<keyword evidence="2" id="KW-1185">Reference proteome</keyword>
<organism evidence="2 3">
    <name type="scientific">Coffea arabica</name>
    <name type="common">Arabian coffee</name>
    <dbReference type="NCBI Taxonomy" id="13443"/>
    <lineage>
        <taxon>Eukaryota</taxon>
        <taxon>Viridiplantae</taxon>
        <taxon>Streptophyta</taxon>
        <taxon>Embryophyta</taxon>
        <taxon>Tracheophyta</taxon>
        <taxon>Spermatophyta</taxon>
        <taxon>Magnoliopsida</taxon>
        <taxon>eudicotyledons</taxon>
        <taxon>Gunneridae</taxon>
        <taxon>Pentapetalae</taxon>
        <taxon>asterids</taxon>
        <taxon>lamiids</taxon>
        <taxon>Gentianales</taxon>
        <taxon>Rubiaceae</taxon>
        <taxon>Ixoroideae</taxon>
        <taxon>Gardenieae complex</taxon>
        <taxon>Bertiereae - Coffeeae clade</taxon>
        <taxon>Coffeeae</taxon>
        <taxon>Coffea</taxon>
    </lineage>
</organism>
<evidence type="ECO:0000313" key="3">
    <source>
        <dbReference type="RefSeq" id="XP_071928224.1"/>
    </source>
</evidence>
<dbReference type="Proteomes" id="UP001652660">
    <property type="component" value="Chromosome 11e"/>
</dbReference>
<dbReference type="PROSITE" id="PS50878">
    <property type="entry name" value="RT_POL"/>
    <property type="match status" value="1"/>
</dbReference>
<gene>
    <name evidence="3" type="primary">LOC113718981</name>
</gene>
<accession>A0ABM4W915</accession>
<dbReference type="RefSeq" id="XP_071928224.1">
    <property type="nucleotide sequence ID" value="XM_072072123.1"/>
</dbReference>
<dbReference type="Pfam" id="PF00078">
    <property type="entry name" value="RVT_1"/>
    <property type="match status" value="1"/>
</dbReference>
<reference evidence="3" key="1">
    <citation type="submission" date="2025-08" db="UniProtKB">
        <authorList>
            <consortium name="RefSeq"/>
        </authorList>
    </citation>
    <scope>IDENTIFICATION</scope>
    <source>
        <tissue evidence="3">Leaves</tissue>
    </source>
</reference>
<evidence type="ECO:0000313" key="2">
    <source>
        <dbReference type="Proteomes" id="UP001652660"/>
    </source>
</evidence>
<dbReference type="InterPro" id="IPR026960">
    <property type="entry name" value="RVT-Znf"/>
</dbReference>
<proteinExistence type="predicted"/>
<feature type="domain" description="Reverse transcriptase" evidence="1">
    <location>
        <begin position="1"/>
        <end position="210"/>
    </location>
</feature>
<dbReference type="PANTHER" id="PTHR33116:SF78">
    <property type="entry name" value="OS12G0587133 PROTEIN"/>
    <property type="match status" value="1"/>
</dbReference>
<evidence type="ECO:0000259" key="1">
    <source>
        <dbReference type="PROSITE" id="PS50878"/>
    </source>
</evidence>
<protein>
    <recommendedName>
        <fullName evidence="1">Reverse transcriptase domain-containing protein</fullName>
    </recommendedName>
</protein>
<sequence length="402" mass="45014">MPSFGTRGSKRKWMAALRSLCKSWGILSGWNSCGFNTGICTTFRRNGSLEWTGGWSHGAKSSLVHYHRPDKLGKSARLSINLNGSLVGYFGSSRGLRQGDPISPYLFLLVMEVFTQLFDDNNRALGFDYHPRCESLKLPHVMFADDLFLMAKANAKSLSTIRETLNAFAEMSGLRPNMAKSEIFIAGVLDEDCSAIANAKAFAFWAIQPIASSSWNWRKVLKLKPLASKRIQMVGGDGQITHLWYDWLHPLGPLLQVFPDRIIHLFRSFADPKVSSIIQNGEWVWSSGRTYTGEVVQLVNATPPSLFPMPDQIDTAVWTADSKGCYTASSAFKVLTTLCPSVSWSKLVWEEQHVLRHSFILWLACQNRLSTKDRLLEWGMLLGPYCTLCSAADESIELLFSL</sequence>
<name>A0ABM4W915_COFAR</name>
<dbReference type="PANTHER" id="PTHR33116">
    <property type="entry name" value="REVERSE TRANSCRIPTASE ZINC-BINDING DOMAIN-CONTAINING PROTEIN-RELATED-RELATED"/>
    <property type="match status" value="1"/>
</dbReference>
<dbReference type="InterPro" id="IPR000477">
    <property type="entry name" value="RT_dom"/>
</dbReference>
<dbReference type="Pfam" id="PF13966">
    <property type="entry name" value="zf-RVT"/>
    <property type="match status" value="1"/>
</dbReference>